<dbReference type="Proteomes" id="UP000006695">
    <property type="component" value="Chromosome"/>
</dbReference>
<reference evidence="1 2" key="1">
    <citation type="submission" date="2007-05" db="EMBL/GenBank/DDBJ databases">
        <title>Complete sequence of Geobacter uraniireducens Rf4.</title>
        <authorList>
            <consortium name="US DOE Joint Genome Institute"/>
            <person name="Copeland A."/>
            <person name="Lucas S."/>
            <person name="Lapidus A."/>
            <person name="Barry K."/>
            <person name="Detter J.C."/>
            <person name="Glavina del Rio T."/>
            <person name="Hammon N."/>
            <person name="Israni S."/>
            <person name="Dalin E."/>
            <person name="Tice H."/>
            <person name="Pitluck S."/>
            <person name="Chertkov O."/>
            <person name="Brettin T."/>
            <person name="Bruce D."/>
            <person name="Han C."/>
            <person name="Schmutz J."/>
            <person name="Larimer F."/>
            <person name="Land M."/>
            <person name="Hauser L."/>
            <person name="Kyrpides N."/>
            <person name="Mikhailova N."/>
            <person name="Shelobolina E."/>
            <person name="Aklujkar M."/>
            <person name="Lovley D."/>
            <person name="Richardson P."/>
        </authorList>
    </citation>
    <scope>NUCLEOTIDE SEQUENCE [LARGE SCALE GENOMIC DNA]</scope>
    <source>
        <strain evidence="1 2">Rf4</strain>
    </source>
</reference>
<dbReference type="STRING" id="351605.Gura_2393"/>
<sequence>MNVSNFLCMYRGGAMGCQSAGSKSRLVSVEADGAAFIVLNGEIDKMSPPPFSEKDYGSSWHGTGKAYNIRCQLDNRINEKTGKSI</sequence>
<dbReference type="AlphaFoldDB" id="A5G454"/>
<keyword evidence="2" id="KW-1185">Reference proteome</keyword>
<gene>
    <name evidence="1" type="ordered locus">Gura_2393</name>
</gene>
<organism evidence="1 2">
    <name type="scientific">Geotalea uraniireducens (strain Rf4)</name>
    <name type="common">Geobacter uraniireducens</name>
    <dbReference type="NCBI Taxonomy" id="351605"/>
    <lineage>
        <taxon>Bacteria</taxon>
        <taxon>Pseudomonadati</taxon>
        <taxon>Thermodesulfobacteriota</taxon>
        <taxon>Desulfuromonadia</taxon>
        <taxon>Geobacterales</taxon>
        <taxon>Geobacteraceae</taxon>
        <taxon>Geotalea</taxon>
    </lineage>
</organism>
<dbReference type="EMBL" id="CP000698">
    <property type="protein sequence ID" value="ABQ26572.1"/>
    <property type="molecule type" value="Genomic_DNA"/>
</dbReference>
<evidence type="ECO:0000313" key="1">
    <source>
        <dbReference type="EMBL" id="ABQ26572.1"/>
    </source>
</evidence>
<dbReference type="KEGG" id="gur:Gura_2393"/>
<accession>A5G454</accession>
<evidence type="ECO:0000313" key="2">
    <source>
        <dbReference type="Proteomes" id="UP000006695"/>
    </source>
</evidence>
<protein>
    <submittedName>
        <fullName evidence="1">Uncharacterized protein</fullName>
    </submittedName>
</protein>
<name>A5G454_GEOUR</name>
<dbReference type="HOGENOM" id="CLU_2508025_0_0_7"/>
<proteinExistence type="predicted"/>